<proteinExistence type="inferred from homology"/>
<dbReference type="GO" id="GO:0016020">
    <property type="term" value="C:membrane"/>
    <property type="evidence" value="ECO:0007669"/>
    <property type="project" value="UniProtKB-SubCell"/>
</dbReference>
<evidence type="ECO:0000256" key="2">
    <source>
        <dbReference type="ARBA" id="ARBA00008700"/>
    </source>
</evidence>
<dbReference type="SUPFAM" id="SSF53448">
    <property type="entry name" value="Nucleotide-diphospho-sugar transferases"/>
    <property type="match status" value="1"/>
</dbReference>
<keyword evidence="3" id="KW-0808">Transferase</keyword>
<dbReference type="PANTHER" id="PTHR48261:SF2">
    <property type="entry name" value="ACETYLGLUCOSAMINYLTRANSFERASE"/>
    <property type="match status" value="1"/>
</dbReference>
<dbReference type="GO" id="GO:0016757">
    <property type="term" value="F:glycosyltransferase activity"/>
    <property type="evidence" value="ECO:0007669"/>
    <property type="project" value="InterPro"/>
</dbReference>
<evidence type="ECO:0000256" key="1">
    <source>
        <dbReference type="ARBA" id="ARBA00004370"/>
    </source>
</evidence>
<accession>A0AAE0BPK0</accession>
<gene>
    <name evidence="7" type="ORF">CYMTET_49737</name>
</gene>
<comment type="subcellular location">
    <subcellularLocation>
        <location evidence="1">Membrane</location>
    </subcellularLocation>
</comment>
<dbReference type="InterPro" id="IPR015338">
    <property type="entry name" value="GT64_dom"/>
</dbReference>
<evidence type="ECO:0000256" key="4">
    <source>
        <dbReference type="ARBA" id="ARBA00023136"/>
    </source>
</evidence>
<dbReference type="Pfam" id="PF09258">
    <property type="entry name" value="Glyco_transf_64"/>
    <property type="match status" value="1"/>
</dbReference>
<comment type="similarity">
    <text evidence="2">Belongs to the glycosyltransferase 64 family.</text>
</comment>
<evidence type="ECO:0000256" key="5">
    <source>
        <dbReference type="ARBA" id="ARBA00023157"/>
    </source>
</evidence>
<organism evidence="7 8">
    <name type="scientific">Cymbomonas tetramitiformis</name>
    <dbReference type="NCBI Taxonomy" id="36881"/>
    <lineage>
        <taxon>Eukaryota</taxon>
        <taxon>Viridiplantae</taxon>
        <taxon>Chlorophyta</taxon>
        <taxon>Pyramimonadophyceae</taxon>
        <taxon>Pyramimonadales</taxon>
        <taxon>Pyramimonadaceae</taxon>
        <taxon>Cymbomonas</taxon>
    </lineage>
</organism>
<keyword evidence="8" id="KW-1185">Reference proteome</keyword>
<evidence type="ECO:0000313" key="7">
    <source>
        <dbReference type="EMBL" id="KAK3240418.1"/>
    </source>
</evidence>
<keyword evidence="5" id="KW-1015">Disulfide bond</keyword>
<dbReference type="AlphaFoldDB" id="A0AAE0BPK0"/>
<dbReference type="InterPro" id="IPR004263">
    <property type="entry name" value="Exostosin"/>
</dbReference>
<comment type="caution">
    <text evidence="7">The sequence shown here is derived from an EMBL/GenBank/DDBJ whole genome shotgun (WGS) entry which is preliminary data.</text>
</comment>
<evidence type="ECO:0000256" key="3">
    <source>
        <dbReference type="ARBA" id="ARBA00022679"/>
    </source>
</evidence>
<reference evidence="7 8" key="1">
    <citation type="journal article" date="2015" name="Genome Biol. Evol.">
        <title>Comparative Genomics of a Bacterivorous Green Alga Reveals Evolutionary Causalities and Consequences of Phago-Mixotrophic Mode of Nutrition.</title>
        <authorList>
            <person name="Burns J.A."/>
            <person name="Paasch A."/>
            <person name="Narechania A."/>
            <person name="Kim E."/>
        </authorList>
    </citation>
    <scope>NUCLEOTIDE SEQUENCE [LARGE SCALE GENOMIC DNA]</scope>
    <source>
        <strain evidence="7 8">PLY_AMNH</strain>
    </source>
</reference>
<dbReference type="Gene3D" id="3.90.550.10">
    <property type="entry name" value="Spore Coat Polysaccharide Biosynthesis Protein SpsA, Chain A"/>
    <property type="match status" value="1"/>
</dbReference>
<dbReference type="PANTHER" id="PTHR48261">
    <property type="entry name" value="ACETYLGLUCOSAMINYLTRANSFERASE"/>
    <property type="match status" value="1"/>
</dbReference>
<dbReference type="Proteomes" id="UP001190700">
    <property type="component" value="Unassembled WGS sequence"/>
</dbReference>
<protein>
    <recommendedName>
        <fullName evidence="6">Glycosyl transferase 64 domain-containing protein</fullName>
    </recommendedName>
</protein>
<sequence length="302" mass="34338">MGCQLWSKLCCLPLAERRLVLSGYPPGAPTFQERGFEQHASNNTAQSTTAWLATTRNAIALYMGPQYCLKADLESATLDIDGLRTGLSVVPMPKPLQCGYTRLGSDLDMHFENWHSLDYIPKARNKFTVIITSIHLRRSLYQMNWYSRMHSFIAKIILVWNGREPFPEDALESVKVICTQVFWERDNSLTNRYRHYDAVPTRFVFLTDDDLVLEEKAFSTAYKALLDSPTRIAGLFPRSLVHQPDSNSWRYVTDKTLGKMPPDGGGHLKRQALTTGAANFLHTMFLDRSCDGFKRVKSVLHG</sequence>
<dbReference type="EMBL" id="LGRX02033653">
    <property type="protein sequence ID" value="KAK3240418.1"/>
    <property type="molecule type" value="Genomic_DNA"/>
</dbReference>
<evidence type="ECO:0000313" key="8">
    <source>
        <dbReference type="Proteomes" id="UP001190700"/>
    </source>
</evidence>
<keyword evidence="4" id="KW-0472">Membrane</keyword>
<evidence type="ECO:0000259" key="6">
    <source>
        <dbReference type="Pfam" id="PF09258"/>
    </source>
</evidence>
<name>A0AAE0BPK0_9CHLO</name>
<feature type="domain" description="Glycosyl transferase 64" evidence="6">
    <location>
        <begin position="127"/>
        <end position="254"/>
    </location>
</feature>
<dbReference type="InterPro" id="IPR029044">
    <property type="entry name" value="Nucleotide-diphossugar_trans"/>
</dbReference>